<dbReference type="GO" id="GO:0012505">
    <property type="term" value="C:endomembrane system"/>
    <property type="evidence" value="ECO:0007669"/>
    <property type="project" value="TreeGrafter"/>
</dbReference>
<evidence type="ECO:0000256" key="2">
    <source>
        <dbReference type="ARBA" id="ARBA00009063"/>
    </source>
</evidence>
<dbReference type="GO" id="GO:0048278">
    <property type="term" value="P:vesicle docking"/>
    <property type="evidence" value="ECO:0007669"/>
    <property type="project" value="TreeGrafter"/>
</dbReference>
<accession>A0A7S3KDP7</accession>
<dbReference type="Pfam" id="PF05739">
    <property type="entry name" value="SNARE"/>
    <property type="match status" value="1"/>
</dbReference>
<evidence type="ECO:0000259" key="4">
    <source>
        <dbReference type="PROSITE" id="PS50192"/>
    </source>
</evidence>
<dbReference type="CDD" id="cd15848">
    <property type="entry name" value="SNARE_syntaxin1-like"/>
    <property type="match status" value="1"/>
</dbReference>
<comment type="similarity">
    <text evidence="2">Belongs to the syntaxin family.</text>
</comment>
<dbReference type="GO" id="GO:0031201">
    <property type="term" value="C:SNARE complex"/>
    <property type="evidence" value="ECO:0007669"/>
    <property type="project" value="TreeGrafter"/>
</dbReference>
<feature type="domain" description="T-SNARE coiled-coil homology" evidence="4">
    <location>
        <begin position="72"/>
        <end position="134"/>
    </location>
</feature>
<dbReference type="EMBL" id="HBIK01013654">
    <property type="protein sequence ID" value="CAE0381463.1"/>
    <property type="molecule type" value="Transcribed_RNA"/>
</dbReference>
<dbReference type="GO" id="GO:0006886">
    <property type="term" value="P:intracellular protein transport"/>
    <property type="evidence" value="ECO:0007669"/>
    <property type="project" value="TreeGrafter"/>
</dbReference>
<dbReference type="GO" id="GO:0006906">
    <property type="term" value="P:vesicle fusion"/>
    <property type="evidence" value="ECO:0007669"/>
    <property type="project" value="TreeGrafter"/>
</dbReference>
<dbReference type="GO" id="GO:0005886">
    <property type="term" value="C:plasma membrane"/>
    <property type="evidence" value="ECO:0007669"/>
    <property type="project" value="TreeGrafter"/>
</dbReference>
<proteinExistence type="inferred from homology"/>
<evidence type="ECO:0000313" key="5">
    <source>
        <dbReference type="EMBL" id="CAE0381463.1"/>
    </source>
</evidence>
<dbReference type="SMART" id="SM00397">
    <property type="entry name" value="t_SNARE"/>
    <property type="match status" value="1"/>
</dbReference>
<dbReference type="PANTHER" id="PTHR19957">
    <property type="entry name" value="SYNTAXIN"/>
    <property type="match status" value="1"/>
</dbReference>
<dbReference type="PROSITE" id="PS50192">
    <property type="entry name" value="T_SNARE"/>
    <property type="match status" value="1"/>
</dbReference>
<reference evidence="5" key="1">
    <citation type="submission" date="2021-01" db="EMBL/GenBank/DDBJ databases">
        <authorList>
            <person name="Corre E."/>
            <person name="Pelletier E."/>
            <person name="Niang G."/>
            <person name="Scheremetjew M."/>
            <person name="Finn R."/>
            <person name="Kale V."/>
            <person name="Holt S."/>
            <person name="Cochrane G."/>
            <person name="Meng A."/>
            <person name="Brown T."/>
            <person name="Cohen L."/>
        </authorList>
    </citation>
    <scope>NUCLEOTIDE SEQUENCE</scope>
    <source>
        <strain evidence="5">CT5</strain>
    </source>
</reference>
<organism evidence="5">
    <name type="scientific">Euplotes crassus</name>
    <dbReference type="NCBI Taxonomy" id="5936"/>
    <lineage>
        <taxon>Eukaryota</taxon>
        <taxon>Sar</taxon>
        <taxon>Alveolata</taxon>
        <taxon>Ciliophora</taxon>
        <taxon>Intramacronucleata</taxon>
        <taxon>Spirotrichea</taxon>
        <taxon>Hypotrichia</taxon>
        <taxon>Euplotida</taxon>
        <taxon>Euplotidae</taxon>
        <taxon>Moneuplotes</taxon>
    </lineage>
</organism>
<gene>
    <name evidence="5" type="ORF">ECRA1380_LOCUS6425</name>
</gene>
<dbReference type="InterPro" id="IPR010989">
    <property type="entry name" value="SNARE"/>
</dbReference>
<dbReference type="InterPro" id="IPR045242">
    <property type="entry name" value="Syntaxin"/>
</dbReference>
<dbReference type="PANTHER" id="PTHR19957:SF307">
    <property type="entry name" value="PROTEIN SSO1-RELATED"/>
    <property type="match status" value="1"/>
</dbReference>
<name>A0A7S3KDP7_EUPCR</name>
<feature type="transmembrane region" description="Helical" evidence="3">
    <location>
        <begin position="146"/>
        <end position="171"/>
    </location>
</feature>
<dbReference type="GO" id="GO:0006887">
    <property type="term" value="P:exocytosis"/>
    <property type="evidence" value="ECO:0007669"/>
    <property type="project" value="TreeGrafter"/>
</dbReference>
<comment type="subcellular location">
    <subcellularLocation>
        <location evidence="1">Membrane</location>
        <topology evidence="1">Single-pass type IV membrane protein</topology>
    </subcellularLocation>
</comment>
<keyword evidence="3" id="KW-0812">Transmembrane</keyword>
<evidence type="ECO:0000256" key="3">
    <source>
        <dbReference type="SAM" id="Phobius"/>
    </source>
</evidence>
<sequence length="172" mass="19482">MIRFREVLRQFQESQLEYKNATQNKIKRQIAIVKPEADEEEIRELMEDPDATSKLLNEQIVGTAHAKVRNAVDDIDRKYQDILKLEKGVEEVYQLFLDLGTLISAQGEMLDSILTNMEQARDYIKEGNKRLGNAQKIHKKTRSKMCCILLIVVILLVATLVLVGGVSIGVAA</sequence>
<dbReference type="GO" id="GO:0005484">
    <property type="term" value="F:SNAP receptor activity"/>
    <property type="evidence" value="ECO:0007669"/>
    <property type="project" value="TreeGrafter"/>
</dbReference>
<protein>
    <recommendedName>
        <fullName evidence="4">t-SNARE coiled-coil homology domain-containing protein</fullName>
    </recommendedName>
</protein>
<dbReference type="AlphaFoldDB" id="A0A7S3KDP7"/>
<keyword evidence="3" id="KW-0472">Membrane</keyword>
<dbReference type="Gene3D" id="1.20.58.70">
    <property type="match status" value="1"/>
</dbReference>
<keyword evidence="3" id="KW-1133">Transmembrane helix</keyword>
<dbReference type="SUPFAM" id="SSF47661">
    <property type="entry name" value="t-snare proteins"/>
    <property type="match status" value="1"/>
</dbReference>
<dbReference type="GO" id="GO:0000149">
    <property type="term" value="F:SNARE binding"/>
    <property type="evidence" value="ECO:0007669"/>
    <property type="project" value="TreeGrafter"/>
</dbReference>
<evidence type="ECO:0000256" key="1">
    <source>
        <dbReference type="ARBA" id="ARBA00004211"/>
    </source>
</evidence>
<dbReference type="InterPro" id="IPR000727">
    <property type="entry name" value="T_SNARE_dom"/>
</dbReference>